<dbReference type="Proteomes" id="UP000254282">
    <property type="component" value="Unassembled WGS sequence"/>
</dbReference>
<dbReference type="EMBL" id="UFVR01000004">
    <property type="protein sequence ID" value="SUX47948.1"/>
    <property type="molecule type" value="Genomic_DNA"/>
</dbReference>
<reference evidence="1 2" key="1">
    <citation type="submission" date="2018-06" db="EMBL/GenBank/DDBJ databases">
        <authorList>
            <consortium name="Pathogen Informatics"/>
            <person name="Doyle S."/>
        </authorList>
    </citation>
    <scope>NUCLEOTIDE SEQUENCE [LARGE SCALE GENOMIC DNA]</scope>
    <source>
        <strain evidence="1 2">NCTC13532</strain>
    </source>
</reference>
<accession>A0A381FNG3</accession>
<name>A0A381FNG3_9FLAO</name>
<dbReference type="AlphaFoldDB" id="A0A381FNG3"/>
<gene>
    <name evidence="1" type="ORF">NCTC13532_03546</name>
</gene>
<proteinExistence type="predicted"/>
<protein>
    <submittedName>
        <fullName evidence="1">Uncharacterized protein</fullName>
    </submittedName>
</protein>
<organism evidence="1 2">
    <name type="scientific">Chryseobacterium indoltheticum</name>
    <dbReference type="NCBI Taxonomy" id="254"/>
    <lineage>
        <taxon>Bacteria</taxon>
        <taxon>Pseudomonadati</taxon>
        <taxon>Bacteroidota</taxon>
        <taxon>Flavobacteriia</taxon>
        <taxon>Flavobacteriales</taxon>
        <taxon>Weeksellaceae</taxon>
        <taxon>Chryseobacterium group</taxon>
        <taxon>Chryseobacterium</taxon>
    </lineage>
</organism>
<evidence type="ECO:0000313" key="1">
    <source>
        <dbReference type="EMBL" id="SUX47948.1"/>
    </source>
</evidence>
<dbReference type="RefSeq" id="WP_181898890.1">
    <property type="nucleotide sequence ID" value="NZ_UFVR01000004.1"/>
</dbReference>
<sequence length="49" mass="5802">MTTTEIQIEEKNKILKGLEKTYEKLLEFKKAKKSELVILRDNKIVKIKP</sequence>
<evidence type="ECO:0000313" key="2">
    <source>
        <dbReference type="Proteomes" id="UP000254282"/>
    </source>
</evidence>